<dbReference type="Proteomes" id="UP000663873">
    <property type="component" value="Unassembled WGS sequence"/>
</dbReference>
<feature type="transmembrane region" description="Helical" evidence="1">
    <location>
        <begin position="137"/>
        <end position="154"/>
    </location>
</feature>
<keyword evidence="1" id="KW-0812">Transmembrane</keyword>
<accession>A0A820APQ1</accession>
<dbReference type="EMBL" id="CAJOBP010000518">
    <property type="protein sequence ID" value="CAF4188839.1"/>
    <property type="molecule type" value="Genomic_DNA"/>
</dbReference>
<comment type="caution">
    <text evidence="2">The sequence shown here is derived from an EMBL/GenBank/DDBJ whole genome shotgun (WGS) entry which is preliminary data.</text>
</comment>
<feature type="transmembrane region" description="Helical" evidence="1">
    <location>
        <begin position="199"/>
        <end position="219"/>
    </location>
</feature>
<evidence type="ECO:0000313" key="3">
    <source>
        <dbReference type="EMBL" id="CAF4450464.1"/>
    </source>
</evidence>
<evidence type="ECO:0000256" key="1">
    <source>
        <dbReference type="SAM" id="Phobius"/>
    </source>
</evidence>
<keyword evidence="1" id="KW-0472">Membrane</keyword>
<name>A0A820APQ1_9BILA</name>
<protein>
    <submittedName>
        <fullName evidence="2">Uncharacterized protein</fullName>
    </submittedName>
</protein>
<sequence length="291" mass="33536">MYGLKYRRALGKHYAVDICLPICFPVNASTYTVSANDTENTSDTTTMTTPILDQSAGDLPIVNRMYFGLSIVHLVSAFLYWWAWDDRSWRDVIMIPEYLNHIEAGLYIWSTSWYPRLGTLGGYYARTIHKIELTASIVDLVANFGWIMSWYMTYTRTLGRGFTLDDPDVIAFSTTTIAAIIYVVYSTQVYVHPEEYNDNILYTYGDIMYFLGACYYLFAGLRDSNWFWFLPFAGQYGVAAGRVHVETKPLPKIGQPVVLMTDCCRRRPKKKIEKAEEEELNGRNDIIISYF</sequence>
<reference evidence="2" key="1">
    <citation type="submission" date="2021-02" db="EMBL/GenBank/DDBJ databases">
        <authorList>
            <person name="Nowell W R."/>
        </authorList>
    </citation>
    <scope>NUCLEOTIDE SEQUENCE</scope>
</reference>
<keyword evidence="1" id="KW-1133">Transmembrane helix</keyword>
<dbReference type="EMBL" id="CAJOBO010002428">
    <property type="protein sequence ID" value="CAF4450464.1"/>
    <property type="molecule type" value="Genomic_DNA"/>
</dbReference>
<evidence type="ECO:0000313" key="4">
    <source>
        <dbReference type="Proteomes" id="UP000663873"/>
    </source>
</evidence>
<gene>
    <name evidence="3" type="ORF">HFQ381_LOCUS23841</name>
    <name evidence="2" type="ORF">UJA718_LOCUS5796</name>
</gene>
<feature type="transmembrane region" description="Helical" evidence="1">
    <location>
        <begin position="65"/>
        <end position="84"/>
    </location>
</feature>
<feature type="transmembrane region" description="Helical" evidence="1">
    <location>
        <begin position="169"/>
        <end position="187"/>
    </location>
</feature>
<keyword evidence="4" id="KW-1185">Reference proteome</keyword>
<evidence type="ECO:0000313" key="2">
    <source>
        <dbReference type="EMBL" id="CAF4188839.1"/>
    </source>
</evidence>
<dbReference type="Proteomes" id="UP000663851">
    <property type="component" value="Unassembled WGS sequence"/>
</dbReference>
<dbReference type="AlphaFoldDB" id="A0A820APQ1"/>
<organism evidence="2 4">
    <name type="scientific">Rotaria socialis</name>
    <dbReference type="NCBI Taxonomy" id="392032"/>
    <lineage>
        <taxon>Eukaryota</taxon>
        <taxon>Metazoa</taxon>
        <taxon>Spiralia</taxon>
        <taxon>Gnathifera</taxon>
        <taxon>Rotifera</taxon>
        <taxon>Eurotatoria</taxon>
        <taxon>Bdelloidea</taxon>
        <taxon>Philodinida</taxon>
        <taxon>Philodinidae</taxon>
        <taxon>Rotaria</taxon>
    </lineage>
</organism>
<proteinExistence type="predicted"/>